<feature type="repeat" description="PPR" evidence="2">
    <location>
        <begin position="218"/>
        <end position="252"/>
    </location>
</feature>
<sequence>MSVPMETCVLHCCYDPFRLRFKHSSSSSSSSHPFDLNKGSSCLYSRIPLPEPYTKLLLSLPTRAVPTHSPTKHATLLVDTFHEHHTLKALLSDLQKRDSCPLLLLKHHGDWNRDHFWLVVKFLRNASRSHEILKLFDTWKSIEGSRINESNYEKVIVLLSQDGLMEDAVSAFQDMKSIGLRPSLGTYNSLIHGFAARGKFEIAMLFIDEMKEINMIREADTYDGLIEAYGKYRMYDEMIECLKQMELDGCFPDHITYNLLIREFSKGGLLKKMEGLYRSILSKRMDLQSSTLVAMLEAYAKFGILDKMEMFYRRILDSKTNMKEDLIRTLALVYIQNHMYSRIETLGIDLHIKAGKTDLVWCLLLLSHACLSSRRGMDSVVQEMDKANETWNVTVANILLLAYLRMKDFKRLRTLFSEIRARRVKPDIVTIGILLDANNKSFDGTRILEAWRRMNLLSRAVEINTDSLVLAAFGKGRFLKDCEEAYASLELMGRENKVWTYEELIDLVCENQGGMGLKTR</sequence>
<evidence type="ECO:0000256" key="1">
    <source>
        <dbReference type="ARBA" id="ARBA00022737"/>
    </source>
</evidence>
<keyword evidence="3" id="KW-1185">Reference proteome</keyword>
<dbReference type="InterPro" id="IPR002885">
    <property type="entry name" value="PPR_rpt"/>
</dbReference>
<dbReference type="GeneID" id="111498121"/>
<dbReference type="Proteomes" id="UP000504608">
    <property type="component" value="Unplaced"/>
</dbReference>
<dbReference type="PROSITE" id="PS51375">
    <property type="entry name" value="PPR"/>
    <property type="match status" value="4"/>
</dbReference>
<evidence type="ECO:0000313" key="4">
    <source>
        <dbReference type="RefSeq" id="XP_023004999.1"/>
    </source>
</evidence>
<feature type="repeat" description="PPR" evidence="2">
    <location>
        <begin position="183"/>
        <end position="217"/>
    </location>
</feature>
<dbReference type="PANTHER" id="PTHR47493:SF3">
    <property type="entry name" value="PENTACOTRIPEPTIDE-REPEAT REGION OF PRORP DOMAIN-CONTAINING PROTEIN"/>
    <property type="match status" value="1"/>
</dbReference>
<dbReference type="Pfam" id="PF13812">
    <property type="entry name" value="PPR_3"/>
    <property type="match status" value="1"/>
</dbReference>
<dbReference type="AlphaFoldDB" id="A0A6J1KXW9"/>
<evidence type="ECO:0000313" key="3">
    <source>
        <dbReference type="Proteomes" id="UP000504608"/>
    </source>
</evidence>
<feature type="repeat" description="PPR" evidence="2">
    <location>
        <begin position="253"/>
        <end position="287"/>
    </location>
</feature>
<keyword evidence="1" id="KW-0677">Repeat</keyword>
<dbReference type="Pfam" id="PF13041">
    <property type="entry name" value="PPR_2"/>
    <property type="match status" value="2"/>
</dbReference>
<accession>A0A6J1KXW9</accession>
<name>A0A6J1KXW9_CUCMA</name>
<reference evidence="4" key="1">
    <citation type="submission" date="2025-08" db="UniProtKB">
        <authorList>
            <consortium name="RefSeq"/>
        </authorList>
    </citation>
    <scope>IDENTIFICATION</scope>
    <source>
        <tissue evidence="4">Young leaves</tissue>
    </source>
</reference>
<feature type="repeat" description="PPR" evidence="2">
    <location>
        <begin position="148"/>
        <end position="182"/>
    </location>
</feature>
<evidence type="ECO:0000256" key="2">
    <source>
        <dbReference type="PROSITE-ProRule" id="PRU00708"/>
    </source>
</evidence>
<organism evidence="3 4">
    <name type="scientific">Cucurbita maxima</name>
    <name type="common">Pumpkin</name>
    <name type="synonym">Winter squash</name>
    <dbReference type="NCBI Taxonomy" id="3661"/>
    <lineage>
        <taxon>Eukaryota</taxon>
        <taxon>Viridiplantae</taxon>
        <taxon>Streptophyta</taxon>
        <taxon>Embryophyta</taxon>
        <taxon>Tracheophyta</taxon>
        <taxon>Spermatophyta</taxon>
        <taxon>Magnoliopsida</taxon>
        <taxon>eudicotyledons</taxon>
        <taxon>Gunneridae</taxon>
        <taxon>Pentapetalae</taxon>
        <taxon>rosids</taxon>
        <taxon>fabids</taxon>
        <taxon>Cucurbitales</taxon>
        <taxon>Cucurbitaceae</taxon>
        <taxon>Cucurbiteae</taxon>
        <taxon>Cucurbita</taxon>
    </lineage>
</organism>
<dbReference type="NCBIfam" id="TIGR00756">
    <property type="entry name" value="PPR"/>
    <property type="match status" value="2"/>
</dbReference>
<proteinExistence type="predicted"/>
<gene>
    <name evidence="4" type="primary">LOC111498121</name>
</gene>
<dbReference type="OrthoDB" id="185373at2759"/>
<dbReference type="Gene3D" id="1.25.40.10">
    <property type="entry name" value="Tetratricopeptide repeat domain"/>
    <property type="match status" value="3"/>
</dbReference>
<dbReference type="PANTHER" id="PTHR47493">
    <property type="entry name" value="OS08G0520200 PROTEIN"/>
    <property type="match status" value="1"/>
</dbReference>
<protein>
    <submittedName>
        <fullName evidence="4">Pentatricopeptide repeat-containing protein At4g14190, chloroplastic</fullName>
    </submittedName>
</protein>
<dbReference type="RefSeq" id="XP_023004999.1">
    <property type="nucleotide sequence ID" value="XM_023149231.1"/>
</dbReference>
<dbReference type="KEGG" id="cmax:111498121"/>
<dbReference type="InterPro" id="IPR011990">
    <property type="entry name" value="TPR-like_helical_dom_sf"/>
</dbReference>